<organism evidence="1 2">
    <name type="scientific">Pleurodeles waltl</name>
    <name type="common">Iberian ribbed newt</name>
    <dbReference type="NCBI Taxonomy" id="8319"/>
    <lineage>
        <taxon>Eukaryota</taxon>
        <taxon>Metazoa</taxon>
        <taxon>Chordata</taxon>
        <taxon>Craniata</taxon>
        <taxon>Vertebrata</taxon>
        <taxon>Euteleostomi</taxon>
        <taxon>Amphibia</taxon>
        <taxon>Batrachia</taxon>
        <taxon>Caudata</taxon>
        <taxon>Salamandroidea</taxon>
        <taxon>Salamandridae</taxon>
        <taxon>Pleurodelinae</taxon>
        <taxon>Pleurodeles</taxon>
    </lineage>
</organism>
<protein>
    <submittedName>
        <fullName evidence="1">Uncharacterized protein</fullName>
    </submittedName>
</protein>
<keyword evidence="2" id="KW-1185">Reference proteome</keyword>
<evidence type="ECO:0000313" key="1">
    <source>
        <dbReference type="EMBL" id="KAJ1170922.1"/>
    </source>
</evidence>
<gene>
    <name evidence="1" type="ORF">NDU88_002793</name>
</gene>
<sequence length="66" mass="6956">MTTSSGASRGELQAIDGPGCCRDCWGGGEDAKAEPPRCERHEVGFPWMAEQPCDLGLAEQGEISCA</sequence>
<reference evidence="1" key="1">
    <citation type="journal article" date="2022" name="bioRxiv">
        <title>Sequencing and chromosome-scale assembly of the giantPleurodeles waltlgenome.</title>
        <authorList>
            <person name="Brown T."/>
            <person name="Elewa A."/>
            <person name="Iarovenko S."/>
            <person name="Subramanian E."/>
            <person name="Araus A.J."/>
            <person name="Petzold A."/>
            <person name="Susuki M."/>
            <person name="Suzuki K.-i.T."/>
            <person name="Hayashi T."/>
            <person name="Toyoda A."/>
            <person name="Oliveira C."/>
            <person name="Osipova E."/>
            <person name="Leigh N.D."/>
            <person name="Simon A."/>
            <person name="Yun M.H."/>
        </authorList>
    </citation>
    <scope>NUCLEOTIDE SEQUENCE</scope>
    <source>
        <strain evidence="1">20211129_DDA</strain>
        <tissue evidence="1">Liver</tissue>
    </source>
</reference>
<accession>A0AAV7T3E5</accession>
<proteinExistence type="predicted"/>
<comment type="caution">
    <text evidence="1">The sequence shown here is derived from an EMBL/GenBank/DDBJ whole genome shotgun (WGS) entry which is preliminary data.</text>
</comment>
<dbReference type="Proteomes" id="UP001066276">
    <property type="component" value="Chromosome 4_1"/>
</dbReference>
<dbReference type="AlphaFoldDB" id="A0AAV7T3E5"/>
<dbReference type="EMBL" id="JANPWB010000007">
    <property type="protein sequence ID" value="KAJ1170922.1"/>
    <property type="molecule type" value="Genomic_DNA"/>
</dbReference>
<name>A0AAV7T3E5_PLEWA</name>
<evidence type="ECO:0000313" key="2">
    <source>
        <dbReference type="Proteomes" id="UP001066276"/>
    </source>
</evidence>